<feature type="coiled-coil region" evidence="2">
    <location>
        <begin position="325"/>
        <end position="356"/>
    </location>
</feature>
<gene>
    <name evidence="5" type="ORF">SAMN02745885_02161</name>
</gene>
<reference evidence="6" key="1">
    <citation type="submission" date="2017-02" db="EMBL/GenBank/DDBJ databases">
        <authorList>
            <person name="Varghese N."/>
            <person name="Submissions S."/>
        </authorList>
    </citation>
    <scope>NUCLEOTIDE SEQUENCE [LARGE SCALE GENOMIC DNA]</scope>
    <source>
        <strain evidence="6">DSM 16521</strain>
    </source>
</reference>
<evidence type="ECO:0000256" key="3">
    <source>
        <dbReference type="SAM" id="Phobius"/>
    </source>
</evidence>
<accession>A0A1T4RK46</accession>
<dbReference type="AlphaFoldDB" id="A0A1T4RK46"/>
<dbReference type="InterPro" id="IPR001932">
    <property type="entry name" value="PPM-type_phosphatase-like_dom"/>
</dbReference>
<evidence type="ECO:0000256" key="2">
    <source>
        <dbReference type="SAM" id="Coils"/>
    </source>
</evidence>
<keyword evidence="3" id="KW-1133">Transmembrane helix</keyword>
<dbReference type="SUPFAM" id="SSF81606">
    <property type="entry name" value="PP2C-like"/>
    <property type="match status" value="1"/>
</dbReference>
<feature type="transmembrane region" description="Helical" evidence="3">
    <location>
        <begin position="192"/>
        <end position="212"/>
    </location>
</feature>
<organism evidence="5 6">
    <name type="scientific">Carboxydocella sporoproducens DSM 16521</name>
    <dbReference type="NCBI Taxonomy" id="1121270"/>
    <lineage>
        <taxon>Bacteria</taxon>
        <taxon>Bacillati</taxon>
        <taxon>Bacillota</taxon>
        <taxon>Clostridia</taxon>
        <taxon>Eubacteriales</taxon>
        <taxon>Clostridiales Family XVI. Incertae Sedis</taxon>
        <taxon>Carboxydocella</taxon>
    </lineage>
</organism>
<feature type="transmembrane region" description="Helical" evidence="3">
    <location>
        <begin position="224"/>
        <end position="248"/>
    </location>
</feature>
<feature type="transmembrane region" description="Helical" evidence="3">
    <location>
        <begin position="255"/>
        <end position="274"/>
    </location>
</feature>
<dbReference type="GO" id="GO:0016791">
    <property type="term" value="F:phosphatase activity"/>
    <property type="evidence" value="ECO:0007669"/>
    <property type="project" value="TreeGrafter"/>
</dbReference>
<feature type="domain" description="PPM-type phosphatase" evidence="4">
    <location>
        <begin position="509"/>
        <end position="720"/>
    </location>
</feature>
<evidence type="ECO:0000259" key="4">
    <source>
        <dbReference type="SMART" id="SM00331"/>
    </source>
</evidence>
<protein>
    <submittedName>
        <fullName evidence="5">Stage II sporulation protein E</fullName>
    </submittedName>
</protein>
<feature type="transmembrane region" description="Helical" evidence="3">
    <location>
        <begin position="303"/>
        <end position="322"/>
    </location>
</feature>
<evidence type="ECO:0000313" key="6">
    <source>
        <dbReference type="Proteomes" id="UP000189933"/>
    </source>
</evidence>
<feature type="transmembrane region" description="Helical" evidence="3">
    <location>
        <begin position="102"/>
        <end position="123"/>
    </location>
</feature>
<keyword evidence="6" id="KW-1185">Reference proteome</keyword>
<dbReference type="Gene3D" id="3.60.40.10">
    <property type="entry name" value="PPM-type phosphatase domain"/>
    <property type="match status" value="1"/>
</dbReference>
<dbReference type="PANTHER" id="PTHR43156">
    <property type="entry name" value="STAGE II SPORULATION PROTEIN E-RELATED"/>
    <property type="match status" value="1"/>
</dbReference>
<keyword evidence="1" id="KW-0378">Hydrolase</keyword>
<feature type="transmembrane region" description="Helical" evidence="3">
    <location>
        <begin position="47"/>
        <end position="63"/>
    </location>
</feature>
<dbReference type="SMART" id="SM00331">
    <property type="entry name" value="PP2C_SIG"/>
    <property type="match status" value="1"/>
</dbReference>
<dbReference type="InterPro" id="IPR045768">
    <property type="entry name" value="SpoIIE_N"/>
</dbReference>
<feature type="transmembrane region" description="Helical" evidence="3">
    <location>
        <begin position="130"/>
        <end position="150"/>
    </location>
</feature>
<feature type="transmembrane region" description="Helical" evidence="3">
    <location>
        <begin position="280"/>
        <end position="296"/>
    </location>
</feature>
<dbReference type="EMBL" id="FUXM01000032">
    <property type="protein sequence ID" value="SKA16380.1"/>
    <property type="molecule type" value="Genomic_DNA"/>
</dbReference>
<dbReference type="RefSeq" id="WP_078666174.1">
    <property type="nucleotide sequence ID" value="NZ_FUXM01000032.1"/>
</dbReference>
<evidence type="ECO:0000256" key="1">
    <source>
        <dbReference type="ARBA" id="ARBA00022801"/>
    </source>
</evidence>
<evidence type="ECO:0000313" key="5">
    <source>
        <dbReference type="EMBL" id="SKA16380.1"/>
    </source>
</evidence>
<dbReference type="Pfam" id="PF07228">
    <property type="entry name" value="SpoIIE"/>
    <property type="match status" value="1"/>
</dbReference>
<feature type="transmembrane region" description="Helical" evidence="3">
    <location>
        <begin position="156"/>
        <end position="180"/>
    </location>
</feature>
<keyword evidence="3" id="KW-0472">Membrane</keyword>
<dbReference type="Proteomes" id="UP000189933">
    <property type="component" value="Unassembled WGS sequence"/>
</dbReference>
<dbReference type="OrthoDB" id="9763774at2"/>
<keyword evidence="3" id="KW-0812">Transmembrane</keyword>
<name>A0A1T4RK46_9FIRM</name>
<dbReference type="InterPro" id="IPR036457">
    <property type="entry name" value="PPM-type-like_dom_sf"/>
</dbReference>
<dbReference type="PANTHER" id="PTHR43156:SF2">
    <property type="entry name" value="STAGE II SPORULATION PROTEIN E"/>
    <property type="match status" value="1"/>
</dbReference>
<dbReference type="InterPro" id="IPR052016">
    <property type="entry name" value="Bact_Sigma-Reg"/>
</dbReference>
<keyword evidence="2" id="KW-0175">Coiled coil</keyword>
<sequence>MLESQFEIYPYRQTEDGQAAIARKERWRWPDLSGLLKVKRVRPDFKDLIWLGIAAILANSMILEDVSPFYPALLGGIAWFNARRQWATSLGVALTLAVKGDYWQLAVASMLALGFATIIGRIPEQTRRRWFLPVLVGSLDLTLRAGMALLRQAPLYAFVASTVEAVLAAVLAYFMLVWLPPLLEKREKAVEAVGGLGILGTGILIGLNGIEINGLSLVGILSRLLILLAATIGGIGGGTVIGTIIGLIPALTARGYSPVIVGVYAFGGLLAGIFERFGRWGPALGLMLSNIFLSLYTPDPRGLLIIMGETLIAVLLFLLLPARLLEEWQRRAGRVRRQQERQLKEEAEKLKAMTAQRILEFASVFQGLSNTFEQLINSTGREGEEDALPPLVKEACGRCSRLVTCWQREERATRQGIRLLLNLAEAQGGVDSTQVSRALKYCFRMREMAAAINCLASAHRLHKFWEHKIQESQELVKEQLRGVSNLMESFAYELAVTGETAEVLDWPYQVEYGIAKVAKDGCIISGDSTAVQNLNNGKFLLALSDGMGTGTRAAVQSQAALSLLTQLLEMGYDPEIAVKTVNSAMIMRSKDEEEFATLDLALIDLQDGSAHFVKIGAVFSLIKREHRIGLVKSGSLPIGILQQMEPDQINVQLEPGDIVVMFSDGVIHGTGACPEEWLAQVLHQCRTEDPENLAHYILNSARIQANNRIADDMTVIVFRLIKK</sequence>
<proteinExistence type="predicted"/>
<dbReference type="Pfam" id="PF19732">
    <property type="entry name" value="SpoIIE_N"/>
    <property type="match status" value="1"/>
</dbReference>